<name>A0A6N8SHQ4_9HYPH</name>
<evidence type="ECO:0000313" key="4">
    <source>
        <dbReference type="Proteomes" id="UP000435802"/>
    </source>
</evidence>
<evidence type="ECO:0000256" key="1">
    <source>
        <dbReference type="SAM" id="MobiDB-lite"/>
    </source>
</evidence>
<dbReference type="RefSeq" id="WP_160862101.1">
    <property type="nucleotide sequence ID" value="NZ_WUMK01000011.1"/>
</dbReference>
<feature type="chain" id="PRO_5026691890" evidence="2">
    <location>
        <begin position="21"/>
        <end position="54"/>
    </location>
</feature>
<dbReference type="AlphaFoldDB" id="A0A6N8SHQ4"/>
<evidence type="ECO:0000313" key="3">
    <source>
        <dbReference type="EMBL" id="MXN48605.1"/>
    </source>
</evidence>
<comment type="caution">
    <text evidence="3">The sequence shown here is derived from an EMBL/GenBank/DDBJ whole genome shotgun (WGS) entry which is preliminary data.</text>
</comment>
<feature type="compositionally biased region" description="Low complexity" evidence="1">
    <location>
        <begin position="18"/>
        <end position="39"/>
    </location>
</feature>
<dbReference type="EMBL" id="WUMK01000011">
    <property type="protein sequence ID" value="MXN48605.1"/>
    <property type="molecule type" value="Genomic_DNA"/>
</dbReference>
<keyword evidence="2" id="KW-0732">Signal</keyword>
<accession>A0A6N8SHQ4</accession>
<gene>
    <name evidence="3" type="ORF">GR138_25695</name>
</gene>
<evidence type="ECO:0000256" key="2">
    <source>
        <dbReference type="SAM" id="SignalP"/>
    </source>
</evidence>
<reference evidence="3 4" key="1">
    <citation type="submission" date="2019-12" db="EMBL/GenBank/DDBJ databases">
        <title>Shinella kummerowiae sp. nov., a symbiotic bacterium isolated from root nodules of the herbal legume Kummerowia stipulacea.</title>
        <authorList>
            <person name="Gao J."/>
        </authorList>
    </citation>
    <scope>NUCLEOTIDE SEQUENCE [LARGE SCALE GENOMIC DNA]</scope>
    <source>
        <strain evidence="3 4">CCBAU 25048</strain>
    </source>
</reference>
<dbReference type="Proteomes" id="UP000435802">
    <property type="component" value="Unassembled WGS sequence"/>
</dbReference>
<feature type="region of interest" description="Disordered" evidence="1">
    <location>
        <begin position="18"/>
        <end position="54"/>
    </location>
</feature>
<feature type="signal peptide" evidence="2">
    <location>
        <begin position="1"/>
        <end position="20"/>
    </location>
</feature>
<proteinExistence type="predicted"/>
<sequence length="54" mass="5258">MRPLLLAAALVGAPASGALAQAAATPTTDGDTPAIATPDSKNETEPVEGTAAKR</sequence>
<organism evidence="3 4">
    <name type="scientific">Shinella kummerowiae</name>
    <dbReference type="NCBI Taxonomy" id="417745"/>
    <lineage>
        <taxon>Bacteria</taxon>
        <taxon>Pseudomonadati</taxon>
        <taxon>Pseudomonadota</taxon>
        <taxon>Alphaproteobacteria</taxon>
        <taxon>Hyphomicrobiales</taxon>
        <taxon>Rhizobiaceae</taxon>
        <taxon>Shinella</taxon>
    </lineage>
</organism>
<keyword evidence="4" id="KW-1185">Reference proteome</keyword>
<protein>
    <submittedName>
        <fullName evidence="3">Uncharacterized protein</fullName>
    </submittedName>
</protein>